<feature type="region of interest" description="Disordered" evidence="1">
    <location>
        <begin position="189"/>
        <end position="213"/>
    </location>
</feature>
<evidence type="ECO:0000256" key="1">
    <source>
        <dbReference type="SAM" id="MobiDB-lite"/>
    </source>
</evidence>
<dbReference type="EMBL" id="QZAL01000426">
    <property type="protein sequence ID" value="THW27689.1"/>
    <property type="molecule type" value="Genomic_DNA"/>
</dbReference>
<feature type="compositionally biased region" description="Basic and acidic residues" evidence="1">
    <location>
        <begin position="486"/>
        <end position="502"/>
    </location>
</feature>
<comment type="caution">
    <text evidence="2">The sequence shown here is derived from an EMBL/GenBank/DDBJ whole genome shotgun (WGS) entry which is preliminary data.</text>
</comment>
<evidence type="ECO:0000313" key="3">
    <source>
        <dbReference type="Proteomes" id="UP000310687"/>
    </source>
</evidence>
<gene>
    <name evidence="2" type="ORF">D6D22_10741</name>
</gene>
<name>A0A4S8WNC2_AURPU</name>
<protein>
    <submittedName>
        <fullName evidence="2">Uncharacterized protein</fullName>
    </submittedName>
</protein>
<accession>A0A4S8WNC2</accession>
<feature type="region of interest" description="Disordered" evidence="1">
    <location>
        <begin position="445"/>
        <end position="502"/>
    </location>
</feature>
<feature type="compositionally biased region" description="Basic and acidic residues" evidence="1">
    <location>
        <begin position="353"/>
        <end position="364"/>
    </location>
</feature>
<reference evidence="2 3" key="1">
    <citation type="submission" date="2018-10" db="EMBL/GenBank/DDBJ databases">
        <title>Fifty Aureobasidium pullulans genomes reveal a recombining polyextremotolerant generalist.</title>
        <authorList>
            <person name="Gostincar C."/>
            <person name="Turk M."/>
            <person name="Zajc J."/>
            <person name="Gunde-Cimerman N."/>
        </authorList>
    </citation>
    <scope>NUCLEOTIDE SEQUENCE [LARGE SCALE GENOMIC DNA]</scope>
    <source>
        <strain evidence="2 3">EXF-11013</strain>
    </source>
</reference>
<proteinExistence type="predicted"/>
<dbReference type="AlphaFoldDB" id="A0A4S8WNC2"/>
<feature type="region of interest" description="Disordered" evidence="1">
    <location>
        <begin position="278"/>
        <end position="364"/>
    </location>
</feature>
<organism evidence="2 3">
    <name type="scientific">Aureobasidium pullulans</name>
    <name type="common">Black yeast</name>
    <name type="synonym">Pullularia pullulans</name>
    <dbReference type="NCBI Taxonomy" id="5580"/>
    <lineage>
        <taxon>Eukaryota</taxon>
        <taxon>Fungi</taxon>
        <taxon>Dikarya</taxon>
        <taxon>Ascomycota</taxon>
        <taxon>Pezizomycotina</taxon>
        <taxon>Dothideomycetes</taxon>
        <taxon>Dothideomycetidae</taxon>
        <taxon>Dothideales</taxon>
        <taxon>Saccotheciaceae</taxon>
        <taxon>Aureobasidium</taxon>
    </lineage>
</organism>
<dbReference type="Proteomes" id="UP000310687">
    <property type="component" value="Unassembled WGS sequence"/>
</dbReference>
<evidence type="ECO:0000313" key="2">
    <source>
        <dbReference type="EMBL" id="THW27689.1"/>
    </source>
</evidence>
<feature type="compositionally biased region" description="Basic and acidic residues" evidence="1">
    <location>
        <begin position="287"/>
        <end position="314"/>
    </location>
</feature>
<sequence length="502" mass="54836">MINDLRHEVRSRGPATDHADVTKQVDVFAKEIRSIASNAKELKRVKLQVDLIESQMRGFQRHGSLGVGGRAQPLGHTQVHGTHVQSPAISFVSNTPSAPEPRSIPNQVPRETRLPAPAVVYAESRPMAEPGESRMLPGFRPIGPAPFSTFLQDRSAGSLAPRPPAPPIVATIPQREPPTAGGGCATVNTNSAPKRTLPSGPVPPHESFPQTSPKRQCLRPLMPHTSYDPQNPACFPYSRGSTNTLPVVSSRMACRNPSNESGRSIPLPPKALRFVQFASRSEVPPDEASRQDVFRTARPMSDRRRESPEQERGGKKQGGRKSTGTEGNRAIPEWVHPDYSKGGYHSQGRGGLVRREGHTRPPTERNTEIYQAGMHPNPHSNPHFMPMTTIIDVASSSMSTKKTRKKPVRNLEGILLRRDGRPDLRSVNGAMNLKKAKLKKQAEITGLAKNTPVDGKEESSAASAHAPHLVSKHDVDTDNTPSSPSAHDHSTVDTEKETDRRQ</sequence>